<feature type="non-terminal residue" evidence="1">
    <location>
        <position position="362"/>
    </location>
</feature>
<keyword evidence="2" id="KW-1185">Reference proteome</keyword>
<dbReference type="Proteomes" id="UP001140234">
    <property type="component" value="Unassembled WGS sequence"/>
</dbReference>
<evidence type="ECO:0000313" key="2">
    <source>
        <dbReference type="Proteomes" id="UP001140234"/>
    </source>
</evidence>
<gene>
    <name evidence="1" type="ORF">IWQ57_002135</name>
</gene>
<comment type="caution">
    <text evidence="1">The sequence shown here is derived from an EMBL/GenBank/DDBJ whole genome shotgun (WGS) entry which is preliminary data.</text>
</comment>
<dbReference type="EMBL" id="JANBUJ010000509">
    <property type="protein sequence ID" value="KAJ2771608.1"/>
    <property type="molecule type" value="Genomic_DNA"/>
</dbReference>
<accession>A0ACC1K1D7</accession>
<proteinExistence type="predicted"/>
<evidence type="ECO:0000313" key="1">
    <source>
        <dbReference type="EMBL" id="KAJ2771608.1"/>
    </source>
</evidence>
<protein>
    <submittedName>
        <fullName evidence="1">Uncharacterized protein</fullName>
    </submittedName>
</protein>
<sequence length="362" mass="38292">MHTSATGAAVGAEFPTHGLLPRTDTQAADFVRKHPGCDGRGTVVAILDTGIDPGAHGLQVTSDGKRKVVDYIDCTGSGDVVLGAPVKCAGDALELRAVSGRTLRLNPAWKNPSGEWRIGAKRYYDIAPAEAAATTRTEREERFRKTAQQLRDTVDARKAEAKADGKADDSDEGAELDAQAAVLAALGEAYSDLGPLLDCVVFHDGEQWRTAIDTGETGDLTAAAALGAYRHTGDVALLNKRQLLYYTVNFYDSGRTLSIVTSVGSHSTHVAGILAANHPDEPQNNGVAPGAQLLSLMIGDHRVGSMETGVGLTRAVNAIVEHGADLANMSFGEPTATPNTGQWVQAVRSEVIRRHRCLFVSS</sequence>
<reference evidence="1" key="1">
    <citation type="submission" date="2022-07" db="EMBL/GenBank/DDBJ databases">
        <title>Phylogenomic reconstructions and comparative analyses of Kickxellomycotina fungi.</title>
        <authorList>
            <person name="Reynolds N.K."/>
            <person name="Stajich J.E."/>
            <person name="Barry K."/>
            <person name="Grigoriev I.V."/>
            <person name="Crous P."/>
            <person name="Smith M.E."/>
        </authorList>
    </citation>
    <scope>NUCLEOTIDE SEQUENCE</scope>
    <source>
        <strain evidence="1">CBS 109366</strain>
    </source>
</reference>
<name>A0ACC1K1D7_9FUNG</name>
<organism evidence="1 2">
    <name type="scientific">Coemansia nantahalensis</name>
    <dbReference type="NCBI Taxonomy" id="2789366"/>
    <lineage>
        <taxon>Eukaryota</taxon>
        <taxon>Fungi</taxon>
        <taxon>Fungi incertae sedis</taxon>
        <taxon>Zoopagomycota</taxon>
        <taxon>Kickxellomycotina</taxon>
        <taxon>Kickxellomycetes</taxon>
        <taxon>Kickxellales</taxon>
        <taxon>Kickxellaceae</taxon>
        <taxon>Coemansia</taxon>
    </lineage>
</organism>